<name>A0A494T9Y8_SPHPE</name>
<dbReference type="InterPro" id="IPR038765">
    <property type="entry name" value="Papain-like_cys_pep_sf"/>
</dbReference>
<dbReference type="RefSeq" id="WP_121152832.1">
    <property type="nucleotide sequence ID" value="NZ_CP032829.1"/>
</dbReference>
<keyword evidence="7" id="KW-1185">Reference proteome</keyword>
<dbReference type="SUPFAM" id="SSF54001">
    <property type="entry name" value="Cysteine proteinases"/>
    <property type="match status" value="1"/>
</dbReference>
<proteinExistence type="inferred from homology"/>
<dbReference type="GO" id="GO:0008234">
    <property type="term" value="F:cysteine-type peptidase activity"/>
    <property type="evidence" value="ECO:0007669"/>
    <property type="project" value="UniProtKB-KW"/>
</dbReference>
<evidence type="ECO:0000256" key="1">
    <source>
        <dbReference type="ARBA" id="ARBA00007074"/>
    </source>
</evidence>
<sequence length="147" mass="16519">MTDAAKRAEIVAEAMTWLGTSYHHNASIKGVGVDCARLPAAVYHAVGLIPQIEPEYSPQWMLHHDEEKFLEFVIPYAREIDRAALLPGDLIMWKFGRTYSHSGIVIDDDGHIIHAVTRNHAVVLGDFERDTDLTSRPSRFFSLFGSN</sequence>
<dbReference type="Proteomes" id="UP000276254">
    <property type="component" value="Chromosome"/>
</dbReference>
<keyword evidence="4" id="KW-0788">Thiol protease</keyword>
<dbReference type="Gene3D" id="3.90.1720.10">
    <property type="entry name" value="endopeptidase domain like (from Nostoc punctiforme)"/>
    <property type="match status" value="1"/>
</dbReference>
<gene>
    <name evidence="6" type="ORF">D3Y57_09820</name>
</gene>
<reference evidence="6 7" key="1">
    <citation type="submission" date="2018-09" db="EMBL/GenBank/DDBJ databases">
        <title>Sphingomonas peninsula sp. nov., isolated from fildes peninsula, Antarctic soil.</title>
        <authorList>
            <person name="Yingchao G."/>
        </authorList>
    </citation>
    <scope>NUCLEOTIDE SEQUENCE [LARGE SCALE GENOMIC DNA]</scope>
    <source>
        <strain evidence="6 7">YZ-8</strain>
    </source>
</reference>
<feature type="domain" description="NlpC/P60" evidence="5">
    <location>
        <begin position="19"/>
        <end position="120"/>
    </location>
</feature>
<evidence type="ECO:0000313" key="7">
    <source>
        <dbReference type="Proteomes" id="UP000276254"/>
    </source>
</evidence>
<dbReference type="AlphaFoldDB" id="A0A494T9Y8"/>
<dbReference type="OrthoDB" id="6058745at2"/>
<dbReference type="KEGG" id="spha:D3Y57_09820"/>
<keyword evidence="2" id="KW-0645">Protease</keyword>
<organism evidence="6 7">
    <name type="scientific">Sphingomonas paeninsulae</name>
    <dbReference type="NCBI Taxonomy" id="2319844"/>
    <lineage>
        <taxon>Bacteria</taxon>
        <taxon>Pseudomonadati</taxon>
        <taxon>Pseudomonadota</taxon>
        <taxon>Alphaproteobacteria</taxon>
        <taxon>Sphingomonadales</taxon>
        <taxon>Sphingomonadaceae</taxon>
        <taxon>Sphingomonas</taxon>
    </lineage>
</organism>
<comment type="similarity">
    <text evidence="1">Belongs to the peptidase C40 family.</text>
</comment>
<dbReference type="InterPro" id="IPR000064">
    <property type="entry name" value="NLP_P60_dom"/>
</dbReference>
<evidence type="ECO:0000256" key="4">
    <source>
        <dbReference type="ARBA" id="ARBA00022807"/>
    </source>
</evidence>
<dbReference type="GO" id="GO:0006508">
    <property type="term" value="P:proteolysis"/>
    <property type="evidence" value="ECO:0007669"/>
    <property type="project" value="UniProtKB-KW"/>
</dbReference>
<keyword evidence="3" id="KW-0378">Hydrolase</keyword>
<dbReference type="EMBL" id="CP032829">
    <property type="protein sequence ID" value="AYJ86207.1"/>
    <property type="molecule type" value="Genomic_DNA"/>
</dbReference>
<evidence type="ECO:0000313" key="6">
    <source>
        <dbReference type="EMBL" id="AYJ86207.1"/>
    </source>
</evidence>
<accession>A0A494T9Y8</accession>
<evidence type="ECO:0000256" key="3">
    <source>
        <dbReference type="ARBA" id="ARBA00022801"/>
    </source>
</evidence>
<protein>
    <recommendedName>
        <fullName evidence="5">NlpC/P60 domain-containing protein</fullName>
    </recommendedName>
</protein>
<evidence type="ECO:0000259" key="5">
    <source>
        <dbReference type="Pfam" id="PF00877"/>
    </source>
</evidence>
<evidence type="ECO:0000256" key="2">
    <source>
        <dbReference type="ARBA" id="ARBA00022670"/>
    </source>
</evidence>
<dbReference type="Pfam" id="PF00877">
    <property type="entry name" value="NLPC_P60"/>
    <property type="match status" value="1"/>
</dbReference>